<sequence>MADDEPPFNPHPSVSDVLFPSDTAVEVGADDLGEVRPGSGYTVDGRIA</sequence>
<dbReference type="AlphaFoldDB" id="J7L5D6"/>
<protein>
    <submittedName>
        <fullName evidence="1">Uncharacterized protein</fullName>
    </submittedName>
</protein>
<dbReference type="HOGENOM" id="CLU_3155424_0_0_11"/>
<gene>
    <name evidence="1" type="ordered locus">B005_1350</name>
</gene>
<reference evidence="1 2" key="1">
    <citation type="journal article" date="2012" name="J. Bacteriol.">
        <title>Whole-Genome Sequence of Nocardiopsis alba Strain ATCC BAA-2165, Associated with Honeybees.</title>
        <authorList>
            <person name="Qiao J."/>
            <person name="Chen L."/>
            <person name="Li Y."/>
            <person name="Wang J."/>
            <person name="Zhang W."/>
            <person name="Chen S."/>
        </authorList>
    </citation>
    <scope>NUCLEOTIDE SEQUENCE [LARGE SCALE GENOMIC DNA]</scope>
    <source>
        <strain evidence="2">ATCC BAA-2165 / BE74</strain>
    </source>
</reference>
<reference evidence="2" key="2">
    <citation type="submission" date="2012-08" db="EMBL/GenBank/DDBJ databases">
        <title>Whole-genome sequence of Nocardiopsis alba strain ATCC BAA-2165 associated with honeybees.</title>
        <authorList>
            <person name="Qiao J."/>
            <person name="Chen L."/>
            <person name="Li Y."/>
            <person name="Wang J."/>
            <person name="Zhang W."/>
            <person name="Chen S."/>
        </authorList>
    </citation>
    <scope>NUCLEOTIDE SEQUENCE [LARGE SCALE GENOMIC DNA]</scope>
    <source>
        <strain evidence="2">ATCC BAA-2165 / BE74</strain>
    </source>
</reference>
<organism evidence="1 2">
    <name type="scientific">Nocardiopsis alba (strain ATCC BAA-2165 / BE74)</name>
    <dbReference type="NCBI Taxonomy" id="1205910"/>
    <lineage>
        <taxon>Bacteria</taxon>
        <taxon>Bacillati</taxon>
        <taxon>Actinomycetota</taxon>
        <taxon>Actinomycetes</taxon>
        <taxon>Streptosporangiales</taxon>
        <taxon>Nocardiopsidaceae</taxon>
        <taxon>Nocardiopsis</taxon>
    </lineage>
</organism>
<accession>J7L5D6</accession>
<evidence type="ECO:0000313" key="2">
    <source>
        <dbReference type="Proteomes" id="UP000003779"/>
    </source>
</evidence>
<proteinExistence type="predicted"/>
<name>J7L5D6_NOCAA</name>
<dbReference type="KEGG" id="nal:B005_1350"/>
<evidence type="ECO:0000313" key="1">
    <source>
        <dbReference type="EMBL" id="AFR05667.1"/>
    </source>
</evidence>
<dbReference type="Proteomes" id="UP000003779">
    <property type="component" value="Chromosome"/>
</dbReference>
<dbReference type="EMBL" id="CP003788">
    <property type="protein sequence ID" value="AFR05667.1"/>
    <property type="molecule type" value="Genomic_DNA"/>
</dbReference>
<dbReference type="STRING" id="1205910.B005_1350"/>